<dbReference type="EMBL" id="CP003364">
    <property type="protein sequence ID" value="AGA26337.1"/>
    <property type="molecule type" value="Genomic_DNA"/>
</dbReference>
<accession>L0DAQ8</accession>
<evidence type="ECO:0000313" key="1">
    <source>
        <dbReference type="EMBL" id="AGA26337.1"/>
    </source>
</evidence>
<dbReference type="Proteomes" id="UP000010798">
    <property type="component" value="Chromosome"/>
</dbReference>
<sequence length="81" mass="8779">MTGTLRGMIVRQVIEHLINVTFALIIGDGDFVATAVGTTPTLLEIDTTISLGLGSKRPDAGWHGDHIELLLRGSTRQRKLL</sequence>
<organism evidence="1 2">
    <name type="scientific">Singulisphaera acidiphila (strain ATCC BAA-1392 / DSM 18658 / VKM B-2454 / MOB10)</name>
    <dbReference type="NCBI Taxonomy" id="886293"/>
    <lineage>
        <taxon>Bacteria</taxon>
        <taxon>Pseudomonadati</taxon>
        <taxon>Planctomycetota</taxon>
        <taxon>Planctomycetia</taxon>
        <taxon>Isosphaerales</taxon>
        <taxon>Isosphaeraceae</taxon>
        <taxon>Singulisphaera</taxon>
    </lineage>
</organism>
<evidence type="ECO:0000313" key="2">
    <source>
        <dbReference type="Proteomes" id="UP000010798"/>
    </source>
</evidence>
<dbReference type="RefSeq" id="WP_015245504.1">
    <property type="nucleotide sequence ID" value="NC_019892.1"/>
</dbReference>
<dbReference type="AlphaFoldDB" id="L0DAQ8"/>
<proteinExistence type="predicted"/>
<dbReference type="KEGG" id="saci:Sinac_1984"/>
<keyword evidence="2" id="KW-1185">Reference proteome</keyword>
<gene>
    <name evidence="1" type="ordered locus">Sinac_1984</name>
</gene>
<dbReference type="HOGENOM" id="CLU_2571991_0_0_0"/>
<name>L0DAQ8_SINAD</name>
<reference evidence="1 2" key="1">
    <citation type="submission" date="2012-02" db="EMBL/GenBank/DDBJ databases">
        <title>Complete sequence of chromosome of Singulisphaera acidiphila DSM 18658.</title>
        <authorList>
            <consortium name="US DOE Joint Genome Institute (JGI-PGF)"/>
            <person name="Lucas S."/>
            <person name="Copeland A."/>
            <person name="Lapidus A."/>
            <person name="Glavina del Rio T."/>
            <person name="Dalin E."/>
            <person name="Tice H."/>
            <person name="Bruce D."/>
            <person name="Goodwin L."/>
            <person name="Pitluck S."/>
            <person name="Peters L."/>
            <person name="Ovchinnikova G."/>
            <person name="Chertkov O."/>
            <person name="Kyrpides N."/>
            <person name="Mavromatis K."/>
            <person name="Ivanova N."/>
            <person name="Brettin T."/>
            <person name="Detter J.C."/>
            <person name="Han C."/>
            <person name="Larimer F."/>
            <person name="Land M."/>
            <person name="Hauser L."/>
            <person name="Markowitz V."/>
            <person name="Cheng J.-F."/>
            <person name="Hugenholtz P."/>
            <person name="Woyke T."/>
            <person name="Wu D."/>
            <person name="Tindall B."/>
            <person name="Pomrenke H."/>
            <person name="Brambilla E."/>
            <person name="Klenk H.-P."/>
            <person name="Eisen J.A."/>
        </authorList>
    </citation>
    <scope>NUCLEOTIDE SEQUENCE [LARGE SCALE GENOMIC DNA]</scope>
    <source>
        <strain evidence="2">ATCC BAA-1392 / DSM 18658 / VKM B-2454 / MOB10</strain>
    </source>
</reference>
<protein>
    <submittedName>
        <fullName evidence="1">Uncharacterized protein</fullName>
    </submittedName>
</protein>